<dbReference type="FunFam" id="1.20.200.10:FF:000001">
    <property type="entry name" value="Fumarate hydratase, mitochondrial"/>
    <property type="match status" value="1"/>
</dbReference>
<dbReference type="PRINTS" id="PR00149">
    <property type="entry name" value="FUMRATELYASE"/>
</dbReference>
<dbReference type="Gene3D" id="1.10.275.10">
    <property type="entry name" value="Fumarase/aspartase (N-terminal domain)"/>
    <property type="match status" value="1"/>
</dbReference>
<dbReference type="Pfam" id="PF10415">
    <property type="entry name" value="FumaraseC_C"/>
    <property type="match status" value="1"/>
</dbReference>
<reference evidence="4 5" key="1">
    <citation type="submission" date="2014-03" db="EMBL/GenBank/DDBJ databases">
        <title>Genomics of Bifidobacteria.</title>
        <authorList>
            <person name="Ventura M."/>
            <person name="Milani C."/>
            <person name="Lugli G.A."/>
        </authorList>
    </citation>
    <scope>NUCLEOTIDE SEQUENCE [LARGE SCALE GENOMIC DNA]</scope>
    <source>
        <strain evidence="4 5">LMG 21775</strain>
    </source>
</reference>
<keyword evidence="5" id="KW-1185">Reference proteome</keyword>
<evidence type="ECO:0000313" key="4">
    <source>
        <dbReference type="EMBL" id="KFI81627.1"/>
    </source>
</evidence>
<dbReference type="EMBL" id="JGZI01000010">
    <property type="protein sequence ID" value="KFI81627.1"/>
    <property type="molecule type" value="Genomic_DNA"/>
</dbReference>
<dbReference type="InterPro" id="IPR051546">
    <property type="entry name" value="Aspartate_Ammonia-Lyase"/>
</dbReference>
<dbReference type="Gene3D" id="1.10.40.30">
    <property type="entry name" value="Fumarase/aspartase (C-terminal domain)"/>
    <property type="match status" value="1"/>
</dbReference>
<dbReference type="Pfam" id="PF00206">
    <property type="entry name" value="Lyase_1"/>
    <property type="match status" value="1"/>
</dbReference>
<dbReference type="GeneID" id="98299142"/>
<dbReference type="OrthoDB" id="9802809at2"/>
<feature type="domain" description="Fumarase C C-terminal" evidence="3">
    <location>
        <begin position="441"/>
        <end position="493"/>
    </location>
</feature>
<dbReference type="GO" id="GO:0008797">
    <property type="term" value="F:aspartate ammonia-lyase activity"/>
    <property type="evidence" value="ECO:0007669"/>
    <property type="project" value="UniProtKB-EC"/>
</dbReference>
<dbReference type="Gene3D" id="1.20.200.10">
    <property type="entry name" value="Fumarase/aspartase (Central domain)"/>
    <property type="match status" value="1"/>
</dbReference>
<dbReference type="InterPro" id="IPR018951">
    <property type="entry name" value="Fumarase_C_C"/>
</dbReference>
<dbReference type="InterPro" id="IPR000362">
    <property type="entry name" value="Fumarate_lyase_fam"/>
</dbReference>
<dbReference type="eggNOG" id="COG1027">
    <property type="taxonomic scope" value="Bacteria"/>
</dbReference>
<evidence type="ECO:0000313" key="5">
    <source>
        <dbReference type="Proteomes" id="UP000029050"/>
    </source>
</evidence>
<dbReference type="RefSeq" id="WP_081884411.1">
    <property type="nucleotide sequence ID" value="NZ_JGZI01000010.1"/>
</dbReference>
<dbReference type="InterPro" id="IPR020557">
    <property type="entry name" value="Fumarate_lyase_CS"/>
</dbReference>
<protein>
    <submittedName>
        <fullName evidence="4">Aspartate ammonia-lyase</fullName>
        <ecNumber evidence="4">4.3.1.1</ecNumber>
    </submittedName>
</protein>
<dbReference type="GO" id="GO:0005829">
    <property type="term" value="C:cytosol"/>
    <property type="evidence" value="ECO:0007669"/>
    <property type="project" value="TreeGrafter"/>
</dbReference>
<organism evidence="4 5">
    <name type="scientific">Bifidobacterium psychraerophilum</name>
    <dbReference type="NCBI Taxonomy" id="218140"/>
    <lineage>
        <taxon>Bacteria</taxon>
        <taxon>Bacillati</taxon>
        <taxon>Actinomycetota</taxon>
        <taxon>Actinomycetes</taxon>
        <taxon>Bifidobacteriales</taxon>
        <taxon>Bifidobacteriaceae</taxon>
        <taxon>Bifidobacterium</taxon>
    </lineage>
</organism>
<proteinExistence type="predicted"/>
<evidence type="ECO:0000259" key="3">
    <source>
        <dbReference type="Pfam" id="PF10415"/>
    </source>
</evidence>
<dbReference type="NCBIfam" id="NF008909">
    <property type="entry name" value="PRK12273.1"/>
    <property type="match status" value="1"/>
</dbReference>
<name>A0A087CEC7_9BIFI</name>
<evidence type="ECO:0000259" key="2">
    <source>
        <dbReference type="Pfam" id="PF00206"/>
    </source>
</evidence>
<dbReference type="PROSITE" id="PS00163">
    <property type="entry name" value="FUMARATE_LYASES"/>
    <property type="match status" value="1"/>
</dbReference>
<gene>
    <name evidence="4" type="ORF">BPSY_2039</name>
</gene>
<dbReference type="GO" id="GO:0006099">
    <property type="term" value="P:tricarboxylic acid cycle"/>
    <property type="evidence" value="ECO:0007669"/>
    <property type="project" value="InterPro"/>
</dbReference>
<dbReference type="AlphaFoldDB" id="A0A087CEC7"/>
<feature type="domain" description="Fumarate lyase N-terminal" evidence="2">
    <location>
        <begin position="47"/>
        <end position="375"/>
    </location>
</feature>
<dbReference type="SUPFAM" id="SSF48557">
    <property type="entry name" value="L-aspartase-like"/>
    <property type="match status" value="1"/>
</dbReference>
<evidence type="ECO:0000256" key="1">
    <source>
        <dbReference type="ARBA" id="ARBA00023239"/>
    </source>
</evidence>
<comment type="caution">
    <text evidence="4">The sequence shown here is derived from an EMBL/GenBank/DDBJ whole genome shotgun (WGS) entry which is preliminary data.</text>
</comment>
<dbReference type="InterPro" id="IPR022761">
    <property type="entry name" value="Fumarate_lyase_N"/>
</dbReference>
<dbReference type="GO" id="GO:0006531">
    <property type="term" value="P:aspartate metabolic process"/>
    <property type="evidence" value="ECO:0007669"/>
    <property type="project" value="TreeGrafter"/>
</dbReference>
<dbReference type="PANTHER" id="PTHR42696:SF2">
    <property type="entry name" value="ASPARTATE AMMONIA-LYASE"/>
    <property type="match status" value="1"/>
</dbReference>
<dbReference type="InterPro" id="IPR008948">
    <property type="entry name" value="L-Aspartase-like"/>
</dbReference>
<dbReference type="PANTHER" id="PTHR42696">
    <property type="entry name" value="ASPARTATE AMMONIA-LYASE"/>
    <property type="match status" value="1"/>
</dbReference>
<dbReference type="Proteomes" id="UP000029050">
    <property type="component" value="Unassembled WGS sequence"/>
</dbReference>
<keyword evidence="1 4" id="KW-0456">Lyase</keyword>
<accession>A0A087CEC7</accession>
<dbReference type="STRING" id="218140.BPSY_2039"/>
<dbReference type="EC" id="4.3.1.1" evidence="4"/>
<dbReference type="InterPro" id="IPR024083">
    <property type="entry name" value="Fumarase/histidase_N"/>
</dbReference>
<sequence>MARTVSQTPTGIITAITSTKDQTVHSLRTASPQTEHRIEHDCVGSLPVPSQAYWGIHTQRAIENFPVSGIAVSHHPELIHAYATVKRACAMANRDLGGITKDQWNLIDSACTDVASGAFDDQFPTDVLQGGAGTSTNMNVNEVIANRALELGGYEKGSYTLIHPNDHVNKSQSTNDSYPAAARLAIIEALNGLLQSMGMLSRAFRALGERTMQDVTIGRTQLQDAVPMTFGQEFSAFASLLESDAKAIDAERSPLATLNLGGTAIGTGICADARFRECSIQHAASLTGLPITAADDPIAATSDTADFVMTSALLKRSATHLGKIANDLRLLSSGPRAGIAEIMLPPRQAGSSIMPGKVNPVIPECVNQSVFMVMGMDTTVSFAAEAGQLQLNAFEPVIVHAILESIGILGKAMDTLRINCVEGIRVNAETAEDSTRRCASLATSLIGHIGYEQAVGVAQTAMSQNITVREAAGLEGSIRPEILDDILNPLELARVQGKG</sequence>
<dbReference type="FunFam" id="1.10.275.10:FF:000001">
    <property type="entry name" value="Fumarate hydratase, mitochondrial"/>
    <property type="match status" value="1"/>
</dbReference>